<name>A0ABP0K285_9DINO</name>
<organism evidence="2 3">
    <name type="scientific">Durusdinium trenchii</name>
    <dbReference type="NCBI Taxonomy" id="1381693"/>
    <lineage>
        <taxon>Eukaryota</taxon>
        <taxon>Sar</taxon>
        <taxon>Alveolata</taxon>
        <taxon>Dinophyceae</taxon>
        <taxon>Suessiales</taxon>
        <taxon>Symbiodiniaceae</taxon>
        <taxon>Durusdinium</taxon>
    </lineage>
</organism>
<feature type="compositionally biased region" description="Basic and acidic residues" evidence="1">
    <location>
        <begin position="248"/>
        <end position="274"/>
    </location>
</feature>
<evidence type="ECO:0000256" key="1">
    <source>
        <dbReference type="SAM" id="MobiDB-lite"/>
    </source>
</evidence>
<feature type="compositionally biased region" description="Low complexity" evidence="1">
    <location>
        <begin position="101"/>
        <end position="112"/>
    </location>
</feature>
<feature type="compositionally biased region" description="Basic residues" evidence="1">
    <location>
        <begin position="45"/>
        <end position="58"/>
    </location>
</feature>
<feature type="compositionally biased region" description="Basic and acidic residues" evidence="1">
    <location>
        <begin position="34"/>
        <end position="44"/>
    </location>
</feature>
<feature type="region of interest" description="Disordered" evidence="1">
    <location>
        <begin position="1"/>
        <end position="118"/>
    </location>
</feature>
<dbReference type="EMBL" id="CAXAMN010007224">
    <property type="protein sequence ID" value="CAK9020876.1"/>
    <property type="molecule type" value="Genomic_DNA"/>
</dbReference>
<keyword evidence="3" id="KW-1185">Reference proteome</keyword>
<sequence length="310" mass="35013">MNLVAEVREEKQELPAQPPAEKGRKEEKKKKKEKDRGRSKEKDRSRKRKRRKRRKRISLRGEAKKELQAVFGETGIDPDPRFRRRFTAKAAKRVKKRWKDTSSSSSSGTKSEASSEKSVELFAEEQKIRRMGRAAPGALTCAAFRDIQHSLLTGTGGVWNPEEGVIPPIACQYYRQCMQQRLQGGQAREALTIAWTLDLLLQGRVSEACDTLTQRLKSLEMSGAGAAWTISQKVELVPPEKPVLSSRPEMREAIRENREEQKTRSEAARPKGKGDSTTSSWREDDRGKGREAKGKGKKGKEKGDGKRAEK</sequence>
<protein>
    <recommendedName>
        <fullName evidence="4">Ribosome biogenesis protein NOP53</fullName>
    </recommendedName>
</protein>
<evidence type="ECO:0000313" key="3">
    <source>
        <dbReference type="Proteomes" id="UP001642484"/>
    </source>
</evidence>
<feature type="compositionally biased region" description="Basic and acidic residues" evidence="1">
    <location>
        <begin position="281"/>
        <end position="294"/>
    </location>
</feature>
<reference evidence="2 3" key="1">
    <citation type="submission" date="2024-02" db="EMBL/GenBank/DDBJ databases">
        <authorList>
            <person name="Chen Y."/>
            <person name="Shah S."/>
            <person name="Dougan E. K."/>
            <person name="Thang M."/>
            <person name="Chan C."/>
        </authorList>
    </citation>
    <scope>NUCLEOTIDE SEQUENCE [LARGE SCALE GENOMIC DNA]</scope>
</reference>
<accession>A0ABP0K285</accession>
<feature type="region of interest" description="Disordered" evidence="1">
    <location>
        <begin position="239"/>
        <end position="310"/>
    </location>
</feature>
<feature type="compositionally biased region" description="Basic and acidic residues" evidence="1">
    <location>
        <begin position="1"/>
        <end position="13"/>
    </location>
</feature>
<evidence type="ECO:0008006" key="4">
    <source>
        <dbReference type="Google" id="ProtNLM"/>
    </source>
</evidence>
<proteinExistence type="predicted"/>
<gene>
    <name evidence="2" type="ORF">CCMP2556_LOCUS14228</name>
</gene>
<evidence type="ECO:0000313" key="2">
    <source>
        <dbReference type="EMBL" id="CAK9020876.1"/>
    </source>
</evidence>
<feature type="compositionally biased region" description="Basic and acidic residues" evidence="1">
    <location>
        <begin position="301"/>
        <end position="310"/>
    </location>
</feature>
<comment type="caution">
    <text evidence="2">The sequence shown here is derived from an EMBL/GenBank/DDBJ whole genome shotgun (WGS) entry which is preliminary data.</text>
</comment>
<feature type="compositionally biased region" description="Basic residues" evidence="1">
    <location>
        <begin position="82"/>
        <end position="98"/>
    </location>
</feature>
<dbReference type="Proteomes" id="UP001642484">
    <property type="component" value="Unassembled WGS sequence"/>
</dbReference>